<dbReference type="CDD" id="cd05907">
    <property type="entry name" value="VL_LC_FACS_like"/>
    <property type="match status" value="1"/>
</dbReference>
<dbReference type="Pfam" id="PF00501">
    <property type="entry name" value="AMP-binding"/>
    <property type="match status" value="1"/>
</dbReference>
<sequence>MSRLDRSESLLVEPELKRLDGTVREAYVPPLVTPGTYGSLADIPFDNADHEPDAVVLSRKDKGRGDGRDNGRDSGKDDRAGGPGDGREDANGGGNGSGNSGGNGNGGGNPAGDGGRWRDVTAAEFAAEVLAVAKGLIAEGLMPGDRIAIMARTTYEWTLLDFAAWAAGLVTVPVYPTSSVFQTRWILQDSGAVALAVETSGQAAALGPELDRIPDLRHMWVFDKAHMERLAERGRDVSDQEVAVRRGVLGPDTLATLIYTSGTTGRPKGCALTHGNFFAEVDNAIDLLYPIFRAKTDEEASTLLFLPLAHVFGRMVAIACMRARIRVGHSPSFRTEDLLADLKSFRPTFLLLIPYVLEKVFNTARASAERMGRASSFDRAAAVARRYGEALESEQHGTGPGPTAFLRAARSFYDPLVYRRIRNALGGRVRYVICGGSPLGRRLAAFFAGAGIEVFEGYGMTETTAAVTVTPPVRPRLGTVGRPLPGTRVRIAADGEVLLHGGQIFRGYWDPQAGGVVPTGPDGWFATGDIGELDDDGYLTITGRKKEILVTDSGKNVAPAPLENWLRSHPLIAQAMVVGDRRPYVTALLTLDPEGITHWRQMNGKHAVPPELLVDDPELLRVLQRAVDEANRLVSRPESIRRFTVLPGGFTEEAGHLTPSMKLRRETIEEAFSTEIEGLYER</sequence>
<keyword evidence="3" id="KW-0276">Fatty acid metabolism</keyword>
<dbReference type="EMBL" id="JBEYXT010000186">
    <property type="protein sequence ID" value="MEU6805180.1"/>
    <property type="molecule type" value="Genomic_DNA"/>
</dbReference>
<name>A0ABV3B6V5_9ACTN</name>
<keyword evidence="2" id="KW-0436">Ligase</keyword>
<feature type="compositionally biased region" description="Gly residues" evidence="6">
    <location>
        <begin position="91"/>
        <end position="114"/>
    </location>
</feature>
<keyword evidence="4" id="KW-0443">Lipid metabolism</keyword>
<feature type="region of interest" description="Disordered" evidence="6">
    <location>
        <begin position="20"/>
        <end position="116"/>
    </location>
</feature>
<protein>
    <recommendedName>
        <fullName evidence="5">Acyl-CoA synthetase</fullName>
    </recommendedName>
</protein>
<keyword evidence="9" id="KW-1185">Reference proteome</keyword>
<gene>
    <name evidence="8" type="ORF">ABZ931_29890</name>
</gene>
<evidence type="ECO:0000256" key="4">
    <source>
        <dbReference type="ARBA" id="ARBA00023098"/>
    </source>
</evidence>
<evidence type="ECO:0000256" key="2">
    <source>
        <dbReference type="ARBA" id="ARBA00022598"/>
    </source>
</evidence>
<dbReference type="RefSeq" id="WP_359699436.1">
    <property type="nucleotide sequence ID" value="NZ_JBEYXT010000186.1"/>
</dbReference>
<evidence type="ECO:0000256" key="5">
    <source>
        <dbReference type="ARBA" id="ARBA00032875"/>
    </source>
</evidence>
<evidence type="ECO:0000259" key="7">
    <source>
        <dbReference type="Pfam" id="PF00501"/>
    </source>
</evidence>
<organism evidence="8 9">
    <name type="scientific">Streptomyces neyagawaensis</name>
    <dbReference type="NCBI Taxonomy" id="42238"/>
    <lineage>
        <taxon>Bacteria</taxon>
        <taxon>Bacillati</taxon>
        <taxon>Actinomycetota</taxon>
        <taxon>Actinomycetes</taxon>
        <taxon>Kitasatosporales</taxon>
        <taxon>Streptomycetaceae</taxon>
        <taxon>Streptomyces</taxon>
    </lineage>
</organism>
<dbReference type="InterPro" id="IPR020845">
    <property type="entry name" value="AMP-binding_CS"/>
</dbReference>
<dbReference type="PANTHER" id="PTHR43272">
    <property type="entry name" value="LONG-CHAIN-FATTY-ACID--COA LIGASE"/>
    <property type="match status" value="1"/>
</dbReference>
<evidence type="ECO:0000256" key="1">
    <source>
        <dbReference type="ARBA" id="ARBA00006432"/>
    </source>
</evidence>
<reference evidence="8 9" key="1">
    <citation type="submission" date="2024-06" db="EMBL/GenBank/DDBJ databases">
        <title>The Natural Products Discovery Center: Release of the First 8490 Sequenced Strains for Exploring Actinobacteria Biosynthetic Diversity.</title>
        <authorList>
            <person name="Kalkreuter E."/>
            <person name="Kautsar S.A."/>
            <person name="Yang D."/>
            <person name="Bader C.D."/>
            <person name="Teijaro C.N."/>
            <person name="Fluegel L."/>
            <person name="Davis C.M."/>
            <person name="Simpson J.R."/>
            <person name="Lauterbach L."/>
            <person name="Steele A.D."/>
            <person name="Gui C."/>
            <person name="Meng S."/>
            <person name="Li G."/>
            <person name="Viehrig K."/>
            <person name="Ye F."/>
            <person name="Su P."/>
            <person name="Kiefer A.F."/>
            <person name="Nichols A."/>
            <person name="Cepeda A.J."/>
            <person name="Yan W."/>
            <person name="Fan B."/>
            <person name="Jiang Y."/>
            <person name="Adhikari A."/>
            <person name="Zheng C.-J."/>
            <person name="Schuster L."/>
            <person name="Cowan T.M."/>
            <person name="Smanski M.J."/>
            <person name="Chevrette M.G."/>
            <person name="De Carvalho L.P.S."/>
            <person name="Shen B."/>
        </authorList>
    </citation>
    <scope>NUCLEOTIDE SEQUENCE [LARGE SCALE GENOMIC DNA]</scope>
    <source>
        <strain evidence="8 9">NPDC046851</strain>
    </source>
</reference>
<dbReference type="InterPro" id="IPR000873">
    <property type="entry name" value="AMP-dep_synth/lig_dom"/>
</dbReference>
<evidence type="ECO:0000313" key="8">
    <source>
        <dbReference type="EMBL" id="MEU6805180.1"/>
    </source>
</evidence>
<evidence type="ECO:0000256" key="6">
    <source>
        <dbReference type="SAM" id="MobiDB-lite"/>
    </source>
</evidence>
<dbReference type="Pfam" id="PF23562">
    <property type="entry name" value="AMP-binding_C_3"/>
    <property type="match status" value="1"/>
</dbReference>
<dbReference type="Gene3D" id="3.40.50.12780">
    <property type="entry name" value="N-terminal domain of ligase-like"/>
    <property type="match status" value="1"/>
</dbReference>
<proteinExistence type="inferred from homology"/>
<comment type="caution">
    <text evidence="8">The sequence shown here is derived from an EMBL/GenBank/DDBJ whole genome shotgun (WGS) entry which is preliminary data.</text>
</comment>
<dbReference type="Proteomes" id="UP001551189">
    <property type="component" value="Unassembled WGS sequence"/>
</dbReference>
<dbReference type="InterPro" id="IPR042099">
    <property type="entry name" value="ANL_N_sf"/>
</dbReference>
<dbReference type="PANTHER" id="PTHR43272:SF32">
    <property type="entry name" value="AMP-DEPENDENT SYNTHETASE_LIGASE DOMAIN-CONTAINING PROTEIN"/>
    <property type="match status" value="1"/>
</dbReference>
<accession>A0ABV3B6V5</accession>
<evidence type="ECO:0000313" key="9">
    <source>
        <dbReference type="Proteomes" id="UP001551189"/>
    </source>
</evidence>
<evidence type="ECO:0000256" key="3">
    <source>
        <dbReference type="ARBA" id="ARBA00022832"/>
    </source>
</evidence>
<dbReference type="SUPFAM" id="SSF56801">
    <property type="entry name" value="Acetyl-CoA synthetase-like"/>
    <property type="match status" value="1"/>
</dbReference>
<dbReference type="PROSITE" id="PS00455">
    <property type="entry name" value="AMP_BINDING"/>
    <property type="match status" value="1"/>
</dbReference>
<comment type="similarity">
    <text evidence="1">Belongs to the ATP-dependent AMP-binding enzyme family.</text>
</comment>
<feature type="domain" description="AMP-dependent synthetase/ligase" evidence="7">
    <location>
        <begin position="115"/>
        <end position="509"/>
    </location>
</feature>
<feature type="compositionally biased region" description="Basic and acidic residues" evidence="6">
    <location>
        <begin position="47"/>
        <end position="90"/>
    </location>
</feature>